<keyword evidence="5" id="KW-0444">Lipid biosynthesis</keyword>
<organism evidence="15 16">
    <name type="scientific">Rhizopogon vesiculosus</name>
    <dbReference type="NCBI Taxonomy" id="180088"/>
    <lineage>
        <taxon>Eukaryota</taxon>
        <taxon>Fungi</taxon>
        <taxon>Dikarya</taxon>
        <taxon>Basidiomycota</taxon>
        <taxon>Agaricomycotina</taxon>
        <taxon>Agaricomycetes</taxon>
        <taxon>Agaricomycetidae</taxon>
        <taxon>Boletales</taxon>
        <taxon>Suillineae</taxon>
        <taxon>Rhizopogonaceae</taxon>
        <taxon>Rhizopogon</taxon>
    </lineage>
</organism>
<dbReference type="Proteomes" id="UP000183567">
    <property type="component" value="Unassembled WGS sequence"/>
</dbReference>
<evidence type="ECO:0000256" key="6">
    <source>
        <dbReference type="ARBA" id="ARBA00022603"/>
    </source>
</evidence>
<keyword evidence="12" id="KW-0443">Lipid metabolism</keyword>
<dbReference type="AlphaFoldDB" id="A0A1J8QRI8"/>
<name>A0A1J8QRI8_9AGAM</name>
<evidence type="ECO:0000256" key="2">
    <source>
        <dbReference type="ARBA" id="ARBA00004760"/>
    </source>
</evidence>
<dbReference type="InterPro" id="IPR052290">
    <property type="entry name" value="Sphingo_C9-MT"/>
</dbReference>
<sequence>MPPLKNSRTIKPVSSALRPEDRLLNIGCGWGMVTLATYAARNYRCDVTGITLGKNQTKFGNECIKTNGVTPKIVSLNNNNGIFVLQVAGIHPSWQYEDLIWC</sequence>
<comment type="pathway">
    <text evidence="2">Lipid metabolism; sphingolipid metabolism.</text>
</comment>
<dbReference type="GO" id="GO:0008168">
    <property type="term" value="F:methyltransferase activity"/>
    <property type="evidence" value="ECO:0007669"/>
    <property type="project" value="UniProtKB-KW"/>
</dbReference>
<evidence type="ECO:0000256" key="5">
    <source>
        <dbReference type="ARBA" id="ARBA00022516"/>
    </source>
</evidence>
<proteinExistence type="inferred from homology"/>
<evidence type="ECO:0000256" key="14">
    <source>
        <dbReference type="ARBA" id="ARBA00039020"/>
    </source>
</evidence>
<dbReference type="GO" id="GO:0032259">
    <property type="term" value="P:methylation"/>
    <property type="evidence" value="ECO:0007669"/>
    <property type="project" value="UniProtKB-KW"/>
</dbReference>
<comment type="subcellular location">
    <subcellularLocation>
        <location evidence="1">Membrane</location>
        <topology evidence="1">Multi-pass membrane protein</topology>
    </subcellularLocation>
</comment>
<evidence type="ECO:0000256" key="9">
    <source>
        <dbReference type="ARBA" id="ARBA00022692"/>
    </source>
</evidence>
<evidence type="ECO:0000256" key="8">
    <source>
        <dbReference type="ARBA" id="ARBA00022691"/>
    </source>
</evidence>
<evidence type="ECO:0000256" key="7">
    <source>
        <dbReference type="ARBA" id="ARBA00022679"/>
    </source>
</evidence>
<dbReference type="Gene3D" id="3.40.50.150">
    <property type="entry name" value="Vaccinia Virus protein VP39"/>
    <property type="match status" value="1"/>
</dbReference>
<evidence type="ECO:0000256" key="1">
    <source>
        <dbReference type="ARBA" id="ARBA00004141"/>
    </source>
</evidence>
<dbReference type="SUPFAM" id="SSF53335">
    <property type="entry name" value="S-adenosyl-L-methionine-dependent methyltransferases"/>
    <property type="match status" value="1"/>
</dbReference>
<keyword evidence="13" id="KW-0472">Membrane</keyword>
<keyword evidence="8" id="KW-0949">S-adenosyl-L-methionine</keyword>
<dbReference type="STRING" id="180088.A0A1J8QRI8"/>
<accession>A0A1J8QRI8</accession>
<evidence type="ECO:0000256" key="4">
    <source>
        <dbReference type="ARBA" id="ARBA00010815"/>
    </source>
</evidence>
<evidence type="ECO:0000313" key="15">
    <source>
        <dbReference type="EMBL" id="OJA16073.1"/>
    </source>
</evidence>
<dbReference type="InterPro" id="IPR029063">
    <property type="entry name" value="SAM-dependent_MTases_sf"/>
</dbReference>
<comment type="similarity">
    <text evidence="4">Belongs to the CFA/CMAS family.</text>
</comment>
<comment type="pathway">
    <text evidence="3">Sphingolipid metabolism.</text>
</comment>
<keyword evidence="7" id="KW-0808">Transferase</keyword>
<dbReference type="EMBL" id="LVVM01002706">
    <property type="protein sequence ID" value="OJA16073.1"/>
    <property type="molecule type" value="Genomic_DNA"/>
</dbReference>
<evidence type="ECO:0000313" key="16">
    <source>
        <dbReference type="Proteomes" id="UP000183567"/>
    </source>
</evidence>
<keyword evidence="11" id="KW-1133">Transmembrane helix</keyword>
<reference evidence="15 16" key="1">
    <citation type="submission" date="2016-03" db="EMBL/GenBank/DDBJ databases">
        <title>Comparative genomics of the ectomycorrhizal sister species Rhizopogon vinicolor and Rhizopogon vesiculosus (Basidiomycota: Boletales) reveals a divergence of the mating type B locus.</title>
        <authorList>
            <person name="Mujic A.B."/>
            <person name="Kuo A."/>
            <person name="Tritt A."/>
            <person name="Lipzen A."/>
            <person name="Chen C."/>
            <person name="Johnson J."/>
            <person name="Sharma A."/>
            <person name="Barry K."/>
            <person name="Grigoriev I.V."/>
            <person name="Spatafora J.W."/>
        </authorList>
    </citation>
    <scope>NUCLEOTIDE SEQUENCE [LARGE SCALE GENOMIC DNA]</scope>
    <source>
        <strain evidence="15 16">AM-OR11-056</strain>
    </source>
</reference>
<feature type="non-terminal residue" evidence="15">
    <location>
        <position position="102"/>
    </location>
</feature>
<evidence type="ECO:0000256" key="11">
    <source>
        <dbReference type="ARBA" id="ARBA00022989"/>
    </source>
</evidence>
<dbReference type="PANTHER" id="PTHR45197:SF1">
    <property type="entry name" value="SPHINGOLIPID C9-METHYLTRANSFERASE A-RELATED"/>
    <property type="match status" value="1"/>
</dbReference>
<keyword evidence="16" id="KW-1185">Reference proteome</keyword>
<evidence type="ECO:0000256" key="10">
    <source>
        <dbReference type="ARBA" id="ARBA00022919"/>
    </source>
</evidence>
<dbReference type="EC" id="2.1.1.317" evidence="14"/>
<dbReference type="PANTHER" id="PTHR45197">
    <property type="entry name" value="SYNTHASE, PUTATIVE (AFU_ORTHOLOGUE AFUA_7G04190)-RELATED"/>
    <property type="match status" value="1"/>
</dbReference>
<evidence type="ECO:0000256" key="3">
    <source>
        <dbReference type="ARBA" id="ARBA00004991"/>
    </source>
</evidence>
<evidence type="ECO:0000256" key="13">
    <source>
        <dbReference type="ARBA" id="ARBA00023136"/>
    </source>
</evidence>
<dbReference type="Pfam" id="PF02353">
    <property type="entry name" value="CMAS"/>
    <property type="match status" value="1"/>
</dbReference>
<evidence type="ECO:0000256" key="12">
    <source>
        <dbReference type="ARBA" id="ARBA00023098"/>
    </source>
</evidence>
<dbReference type="GO" id="GO:0016020">
    <property type="term" value="C:membrane"/>
    <property type="evidence" value="ECO:0007669"/>
    <property type="project" value="UniProtKB-SubCell"/>
</dbReference>
<keyword evidence="6" id="KW-0489">Methyltransferase</keyword>
<dbReference type="OrthoDB" id="412182at2759"/>
<protein>
    <recommendedName>
        <fullName evidence="14">sphingolipid C(9)-methyltransferase</fullName>
        <ecNumber evidence="14">2.1.1.317</ecNumber>
    </recommendedName>
</protein>
<keyword evidence="10" id="KW-0746">Sphingolipid metabolism</keyword>
<comment type="caution">
    <text evidence="15">The sequence shown here is derived from an EMBL/GenBank/DDBJ whole genome shotgun (WGS) entry which is preliminary data.</text>
</comment>
<gene>
    <name evidence="15" type="ORF">AZE42_11839</name>
</gene>
<dbReference type="GO" id="GO:0006665">
    <property type="term" value="P:sphingolipid metabolic process"/>
    <property type="evidence" value="ECO:0007669"/>
    <property type="project" value="UniProtKB-KW"/>
</dbReference>
<keyword evidence="9" id="KW-0812">Transmembrane</keyword>